<protein>
    <recommendedName>
        <fullName evidence="1">Calcineurin-like phosphoesterase domain-containing protein</fullName>
    </recommendedName>
</protein>
<sequence length="204" mass="23604">MTLLNNWLDANQPDVFIISGDMTAGPEKSLNLLNQLQNSNLQIKIIFVHGNHDVYYGDSTQAYEILLKFPGNLGNGPIKLDDNWVVIGEGGWYDYTFGMKDYNAEHYALGTFGNFTWPDKTYANWPMDDQNLTDYYVEKIEKWLQEYEGKNIIMVTHYEGKNIIMVTHYEGIEIICNPLGYYPHEWNHSSPEKEIHSTIKVIVI</sequence>
<dbReference type="Pfam" id="PF00149">
    <property type="entry name" value="Metallophos"/>
    <property type="match status" value="1"/>
</dbReference>
<accession>K6D713</accession>
<comment type="caution">
    <text evidence="2">The sequence shown here is derived from an EMBL/GenBank/DDBJ whole genome shotgun (WGS) entry which is preliminary data.</text>
</comment>
<reference evidence="2 3" key="1">
    <citation type="journal article" date="2012" name="Front. Microbiol.">
        <title>Redundancy and modularity in membrane-associated dissimilatory nitrate reduction in Bacillus.</title>
        <authorList>
            <person name="Heylen K."/>
            <person name="Keltjens J."/>
        </authorList>
    </citation>
    <scope>NUCLEOTIDE SEQUENCE [LARGE SCALE GENOMIC DNA]</scope>
    <source>
        <strain evidence="2 3">LMG 9581</strain>
    </source>
</reference>
<dbReference type="STRING" id="1131731.BAZO_04750"/>
<dbReference type="RefSeq" id="WP_003330144.1">
    <property type="nucleotide sequence ID" value="NZ_AJLR01000040.1"/>
</dbReference>
<dbReference type="Gene3D" id="3.60.21.10">
    <property type="match status" value="1"/>
</dbReference>
<evidence type="ECO:0000259" key="1">
    <source>
        <dbReference type="Pfam" id="PF00149"/>
    </source>
</evidence>
<dbReference type="PATRIC" id="fig|1131731.3.peg.989"/>
<dbReference type="GO" id="GO:0016787">
    <property type="term" value="F:hydrolase activity"/>
    <property type="evidence" value="ECO:0007669"/>
    <property type="project" value="InterPro"/>
</dbReference>
<dbReference type="InterPro" id="IPR004843">
    <property type="entry name" value="Calcineurin-like_PHP"/>
</dbReference>
<dbReference type="AlphaFoldDB" id="K6D713"/>
<feature type="domain" description="Calcineurin-like phosphoesterase" evidence="1">
    <location>
        <begin position="8"/>
        <end position="161"/>
    </location>
</feature>
<dbReference type="EMBL" id="AJLR01000040">
    <property type="protein sequence ID" value="EKN68322.1"/>
    <property type="molecule type" value="Genomic_DNA"/>
</dbReference>
<gene>
    <name evidence="2" type="ORF">BAZO_04750</name>
</gene>
<evidence type="ECO:0000313" key="3">
    <source>
        <dbReference type="Proteomes" id="UP000006315"/>
    </source>
</evidence>
<evidence type="ECO:0000313" key="2">
    <source>
        <dbReference type="EMBL" id="EKN68322.1"/>
    </source>
</evidence>
<name>K6D713_SCHAZ</name>
<dbReference type="InterPro" id="IPR029052">
    <property type="entry name" value="Metallo-depent_PP-like"/>
</dbReference>
<proteinExistence type="predicted"/>
<dbReference type="SUPFAM" id="SSF56300">
    <property type="entry name" value="Metallo-dependent phosphatases"/>
    <property type="match status" value="1"/>
</dbReference>
<dbReference type="Proteomes" id="UP000006315">
    <property type="component" value="Unassembled WGS sequence"/>
</dbReference>
<organism evidence="2 3">
    <name type="scientific">Schinkia azotoformans LMG 9581</name>
    <dbReference type="NCBI Taxonomy" id="1131731"/>
    <lineage>
        <taxon>Bacteria</taxon>
        <taxon>Bacillati</taxon>
        <taxon>Bacillota</taxon>
        <taxon>Bacilli</taxon>
        <taxon>Bacillales</taxon>
        <taxon>Bacillaceae</taxon>
        <taxon>Calidifontibacillus/Schinkia group</taxon>
        <taxon>Schinkia</taxon>
    </lineage>
</organism>
<keyword evidence="3" id="KW-1185">Reference proteome</keyword>